<dbReference type="GO" id="GO:0003700">
    <property type="term" value="F:DNA-binding transcription factor activity"/>
    <property type="evidence" value="ECO:0007669"/>
    <property type="project" value="TreeGrafter"/>
</dbReference>
<keyword evidence="1" id="KW-0805">Transcription regulation</keyword>
<keyword evidence="3" id="KW-0804">Transcription</keyword>
<protein>
    <submittedName>
        <fullName evidence="6">TetR/AcrR family transcriptional regulator</fullName>
    </submittedName>
</protein>
<evidence type="ECO:0000256" key="3">
    <source>
        <dbReference type="ARBA" id="ARBA00023163"/>
    </source>
</evidence>
<name>A0A9X1TYP7_9CORY</name>
<dbReference type="SUPFAM" id="SSF46689">
    <property type="entry name" value="Homeodomain-like"/>
    <property type="match status" value="1"/>
</dbReference>
<organism evidence="6 7">
    <name type="scientific">Corynebacterium uropygiale</name>
    <dbReference type="NCBI Taxonomy" id="1775911"/>
    <lineage>
        <taxon>Bacteria</taxon>
        <taxon>Bacillati</taxon>
        <taxon>Actinomycetota</taxon>
        <taxon>Actinomycetes</taxon>
        <taxon>Mycobacteriales</taxon>
        <taxon>Corynebacteriaceae</taxon>
        <taxon>Corynebacterium</taxon>
    </lineage>
</organism>
<dbReference type="Pfam" id="PF00440">
    <property type="entry name" value="TetR_N"/>
    <property type="match status" value="1"/>
</dbReference>
<dbReference type="InterPro" id="IPR050109">
    <property type="entry name" value="HTH-type_TetR-like_transc_reg"/>
</dbReference>
<dbReference type="AlphaFoldDB" id="A0A9X1TYP7"/>
<dbReference type="RefSeq" id="WP_236119666.1">
    <property type="nucleotide sequence ID" value="NZ_JAKGSI010000005.1"/>
</dbReference>
<accession>A0A9X1TYP7</accession>
<evidence type="ECO:0000313" key="6">
    <source>
        <dbReference type="EMBL" id="MCF4007535.1"/>
    </source>
</evidence>
<dbReference type="PANTHER" id="PTHR30055:SF234">
    <property type="entry name" value="HTH-TYPE TRANSCRIPTIONAL REGULATOR BETI"/>
    <property type="match status" value="1"/>
</dbReference>
<feature type="domain" description="HTH tetR-type" evidence="5">
    <location>
        <begin position="25"/>
        <end position="85"/>
    </location>
</feature>
<comment type="caution">
    <text evidence="6">The sequence shown here is derived from an EMBL/GenBank/DDBJ whole genome shotgun (WGS) entry which is preliminary data.</text>
</comment>
<evidence type="ECO:0000256" key="1">
    <source>
        <dbReference type="ARBA" id="ARBA00023015"/>
    </source>
</evidence>
<dbReference type="Gene3D" id="1.10.357.10">
    <property type="entry name" value="Tetracycline Repressor, domain 2"/>
    <property type="match status" value="1"/>
</dbReference>
<dbReference type="GO" id="GO:0000976">
    <property type="term" value="F:transcription cis-regulatory region binding"/>
    <property type="evidence" value="ECO:0007669"/>
    <property type="project" value="TreeGrafter"/>
</dbReference>
<reference evidence="6" key="1">
    <citation type="submission" date="2022-01" db="EMBL/GenBank/DDBJ databases">
        <title>Corynebacterium sp. nov isolated from isolated from the feces of the greater white-fronted geese (Anser albifrons) at Poyang Lake, PR China.</title>
        <authorList>
            <person name="Liu Q."/>
        </authorList>
    </citation>
    <scope>NUCLEOTIDE SEQUENCE</scope>
    <source>
        <strain evidence="6">JCM 32435</strain>
    </source>
</reference>
<evidence type="ECO:0000256" key="4">
    <source>
        <dbReference type="PROSITE-ProRule" id="PRU00335"/>
    </source>
</evidence>
<dbReference type="Proteomes" id="UP001139336">
    <property type="component" value="Unassembled WGS sequence"/>
</dbReference>
<proteinExistence type="predicted"/>
<feature type="DNA-binding region" description="H-T-H motif" evidence="4">
    <location>
        <begin position="48"/>
        <end position="67"/>
    </location>
</feature>
<keyword evidence="7" id="KW-1185">Reference proteome</keyword>
<evidence type="ECO:0000259" key="5">
    <source>
        <dbReference type="PROSITE" id="PS50977"/>
    </source>
</evidence>
<dbReference type="PANTHER" id="PTHR30055">
    <property type="entry name" value="HTH-TYPE TRANSCRIPTIONAL REGULATOR RUTR"/>
    <property type="match status" value="1"/>
</dbReference>
<evidence type="ECO:0000313" key="7">
    <source>
        <dbReference type="Proteomes" id="UP001139336"/>
    </source>
</evidence>
<dbReference type="InterPro" id="IPR009057">
    <property type="entry name" value="Homeodomain-like_sf"/>
</dbReference>
<sequence>MPERNSAPDLDISAEGFETGALYRDDTDRMIMRSSRYLIINQGILGTTMAAIARAAGISRPTLYARYPNLDAIVRQVLNLEIIGLLECAFPIANDVDSLIESVIAVAEKAVDNELLTSIIQHDPEALVTYQYKRLGRSQKTLIRFTRNIISKLQSAEPEPGGRCIRRDDPEVLAAFVLATTQAVALQSKALVSVLSERADWKQELGKILEGYLVHVRVDTQSECGPQLGTPDE</sequence>
<dbReference type="InterPro" id="IPR001647">
    <property type="entry name" value="HTH_TetR"/>
</dbReference>
<keyword evidence="2 4" id="KW-0238">DNA-binding</keyword>
<dbReference type="EMBL" id="JAKGSI010000005">
    <property type="protein sequence ID" value="MCF4007535.1"/>
    <property type="molecule type" value="Genomic_DNA"/>
</dbReference>
<gene>
    <name evidence="6" type="ORF">L1O03_10200</name>
</gene>
<evidence type="ECO:0000256" key="2">
    <source>
        <dbReference type="ARBA" id="ARBA00023125"/>
    </source>
</evidence>
<dbReference type="PROSITE" id="PS50977">
    <property type="entry name" value="HTH_TETR_2"/>
    <property type="match status" value="1"/>
</dbReference>